<name>A0A0B7KGU4_BIOOC</name>
<keyword evidence="5 6" id="KW-0040">ANK repeat</keyword>
<feature type="repeat" description="ANK" evidence="6">
    <location>
        <begin position="546"/>
        <end position="574"/>
    </location>
</feature>
<dbReference type="Pfam" id="PF12796">
    <property type="entry name" value="Ank_2"/>
    <property type="match status" value="3"/>
</dbReference>
<organism evidence="8">
    <name type="scientific">Bionectria ochroleuca</name>
    <name type="common">Gliocladium roseum</name>
    <dbReference type="NCBI Taxonomy" id="29856"/>
    <lineage>
        <taxon>Eukaryota</taxon>
        <taxon>Fungi</taxon>
        <taxon>Dikarya</taxon>
        <taxon>Ascomycota</taxon>
        <taxon>Pezizomycotina</taxon>
        <taxon>Sordariomycetes</taxon>
        <taxon>Hypocreomycetidae</taxon>
        <taxon>Hypocreales</taxon>
        <taxon>Bionectriaceae</taxon>
        <taxon>Clonostachys</taxon>
    </lineage>
</organism>
<evidence type="ECO:0000256" key="3">
    <source>
        <dbReference type="ARBA" id="ARBA00022771"/>
    </source>
</evidence>
<feature type="repeat" description="ANK" evidence="6">
    <location>
        <begin position="622"/>
        <end position="654"/>
    </location>
</feature>
<dbReference type="PANTHER" id="PTHR24188:SF29">
    <property type="entry name" value="GH09064P"/>
    <property type="match status" value="1"/>
</dbReference>
<reference evidence="8" key="1">
    <citation type="submission" date="2015-01" db="EMBL/GenBank/DDBJ databases">
        <authorList>
            <person name="Durling Mikael"/>
        </authorList>
    </citation>
    <scope>NUCLEOTIDE SEQUENCE</scope>
</reference>
<dbReference type="Gene3D" id="3.30.60.90">
    <property type="match status" value="1"/>
</dbReference>
<dbReference type="Gene3D" id="1.25.40.20">
    <property type="entry name" value="Ankyrin repeat-containing domain"/>
    <property type="match status" value="4"/>
</dbReference>
<dbReference type="SUPFAM" id="SSF57850">
    <property type="entry name" value="RING/U-box"/>
    <property type="match status" value="1"/>
</dbReference>
<evidence type="ECO:0000256" key="6">
    <source>
        <dbReference type="PROSITE-ProRule" id="PRU00023"/>
    </source>
</evidence>
<dbReference type="Pfam" id="PF13637">
    <property type="entry name" value="Ank_4"/>
    <property type="match status" value="1"/>
</dbReference>
<dbReference type="InterPro" id="IPR011990">
    <property type="entry name" value="TPR-like_helical_dom_sf"/>
</dbReference>
<evidence type="ECO:0000256" key="2">
    <source>
        <dbReference type="ARBA" id="ARBA00022737"/>
    </source>
</evidence>
<feature type="repeat" description="ANK" evidence="6">
    <location>
        <begin position="689"/>
        <end position="721"/>
    </location>
</feature>
<evidence type="ECO:0000256" key="1">
    <source>
        <dbReference type="ARBA" id="ARBA00022723"/>
    </source>
</evidence>
<dbReference type="EMBL" id="CDPU01000040">
    <property type="protein sequence ID" value="CEO54150.1"/>
    <property type="molecule type" value="Genomic_DNA"/>
</dbReference>
<evidence type="ECO:0000313" key="8">
    <source>
        <dbReference type="EMBL" id="CEO54150.1"/>
    </source>
</evidence>
<evidence type="ECO:0000256" key="5">
    <source>
        <dbReference type="ARBA" id="ARBA00023043"/>
    </source>
</evidence>
<protein>
    <submittedName>
        <fullName evidence="8">Uncharacterized protein</fullName>
    </submittedName>
</protein>
<dbReference type="PANTHER" id="PTHR24188">
    <property type="entry name" value="ANKYRIN REPEAT PROTEIN"/>
    <property type="match status" value="1"/>
</dbReference>
<keyword evidence="3" id="KW-0863">Zinc-finger</keyword>
<evidence type="ECO:0000256" key="7">
    <source>
        <dbReference type="SAM" id="MobiDB-lite"/>
    </source>
</evidence>
<keyword evidence="4" id="KW-0862">Zinc</keyword>
<dbReference type="InterPro" id="IPR036770">
    <property type="entry name" value="Ankyrin_rpt-contain_sf"/>
</dbReference>
<dbReference type="Gene3D" id="1.25.40.10">
    <property type="entry name" value="Tetratricopeptide repeat domain"/>
    <property type="match status" value="1"/>
</dbReference>
<feature type="region of interest" description="Disordered" evidence="7">
    <location>
        <begin position="749"/>
        <end position="774"/>
    </location>
</feature>
<dbReference type="AlphaFoldDB" id="A0A0B7KGU4"/>
<proteinExistence type="predicted"/>
<dbReference type="PROSITE" id="PS50297">
    <property type="entry name" value="ANK_REP_REGION"/>
    <property type="match status" value="5"/>
</dbReference>
<dbReference type="PRINTS" id="PR01415">
    <property type="entry name" value="ANKYRIN"/>
</dbReference>
<feature type="repeat" description="ANK" evidence="6">
    <location>
        <begin position="481"/>
        <end position="513"/>
    </location>
</feature>
<dbReference type="InterPro" id="IPR002110">
    <property type="entry name" value="Ankyrin_rpt"/>
</dbReference>
<dbReference type="SMART" id="SM00248">
    <property type="entry name" value="ANK"/>
    <property type="match status" value="9"/>
</dbReference>
<sequence>MAFPQTVAIEQLEEALEDGQLDHSSRASLLFLLAKAFHTRFYSHGAIADVEAAIKKYHEAIAYHGDAKPELPKFTMHLANAYVDKHEETRDMENLVQPIQYIENALKLISQRHDDRPKFYRFLTNAYTARYQQTAQGADLNFAIRNARALLSSDTQYGKDTMSMRKVLCRLYYTKCVDGDLSDLDAAIQSLQGLLQMIRKSDKEDMSFYHELLGDLYVLKYETSKSSKDLHSAIQSRRIAAAMSGNDDPKKGQRHHGLGALLLRAFAKEEDVASLEESLSNLLTNLSLTTATSPGRVQLLSDIAIVYAEIHHAIDQSESMDKCLDMVKQAMEMIHAGHPDYRYRLKSLQDGHLIMYTIRGSKAYFESWLLGSPSSASLHDPDSQGRFVEAGSIKPLERGFKFRIEDPDMFALEAASGHAHNDWIRGHTDTVQLLIEAASNLHRNVHVLSSAIQDVATTAYTATAELLIKYGADIEARKAETGETPLHIASKCGQLDMVRLLLEKGADVNAILGMVGTTFFIASASGDLELVRLLHKHGADICIGYPLHAAVEAGHRDLAELLVSMGADVNLRDVYENVPLSLAARNGHTAIAQMLLDNGANYHETVQLLLSRGADAKRRNYRGAAPLHAAAQNGDIPIMEALVQNGCDISVRDAAGRTPLHTACIAGHKAAVMELVSRDKLGIDAVDPFGSTPLALAARHGHSSVVEHLLELEVALDKKDCLGRTALWWARRESHTEAADSILQSTRLRGILEEDNGETTPTPNERDTTQDGPSPQVCDVCTLPIRGDMYWHCSLCNSGDFDICPECVEAGAHCFVTTHGLTRSTARPK</sequence>
<dbReference type="InterPro" id="IPR043145">
    <property type="entry name" value="Znf_ZZ_sf"/>
</dbReference>
<dbReference type="PROSITE" id="PS50088">
    <property type="entry name" value="ANK_REPEAT"/>
    <property type="match status" value="6"/>
</dbReference>
<accession>A0A0B7KGU4</accession>
<feature type="repeat" description="ANK" evidence="6">
    <location>
        <begin position="575"/>
        <end position="607"/>
    </location>
</feature>
<dbReference type="GO" id="GO:0008270">
    <property type="term" value="F:zinc ion binding"/>
    <property type="evidence" value="ECO:0007669"/>
    <property type="project" value="UniProtKB-KW"/>
</dbReference>
<evidence type="ECO:0000256" key="4">
    <source>
        <dbReference type="ARBA" id="ARBA00022833"/>
    </source>
</evidence>
<keyword evidence="2" id="KW-0677">Repeat</keyword>
<feature type="repeat" description="ANK" evidence="6">
    <location>
        <begin position="655"/>
        <end position="688"/>
    </location>
</feature>
<keyword evidence="1" id="KW-0479">Metal-binding</keyword>
<gene>
    <name evidence="8" type="ORF">BN869_000010208_1</name>
</gene>
<dbReference type="SUPFAM" id="SSF48403">
    <property type="entry name" value="Ankyrin repeat"/>
    <property type="match status" value="1"/>
</dbReference>